<sequence length="844" mass="94202">MPVHSLNVLHKQLAHYAFLSLACCALVWYMRSDLAQIPNQNDAASTRPVPGVLRLDANVTKQTAPINHESTLVLYTEDLAHQRDNNEDQSIAAILPVTQSSLSDMLSTLSLVLQSPGHVTDIILLCPMDLQATVRHALRHLLYSSEFLVYVDIDLSTWHPDLDLEAATLAVARQLSARALLLLDTDGLSELMPANAAFLLSPPMFSYPLGPRASDLVGTDFVCFSETSQNQGSSGFLVPPLLLPRNLLPAGNITADPRLGFWGGLGKHLCSTSGAGGVVYGVIEAGNYRCSSEHRHRSLLDSSSVVYETTAHPDQDPLMSVGGSSHYSMTDNPGTFVFVFPSVKDLRLLYPVVCRLQEEGHHAFSIVSAEDQEPITPIDTTHAEAFSHLEDCDIDITIFPDADTLDDLATSLWDWIVSLSSPPDIVIVPEQKHVALEALEIMRGRHPDFDSPLIRIPRADLPFCDWMGSLSLDEWLNWQTPQIDVTIITDNRPRSLSRLLRSLSTAHLFGDKVDVRINMEQTADPDTRRVVQAFEWPHGAVSTNRRVIHGGLLPAVIESWYPRSDDSYGLILEDDVEVSPLFYAWAKMAVLKYRYGRTTDRSPQLFGISLYQQKNLELRPEGARHRFTPRTLFASLPHLHPSTPYLSQIPCSWGAVYFPEHWREFHDYLSVRLSGDLIPQLGLEAIVAPGVRSNKWTRSWKKYFIEMAYLRGYVMLYPNFKDYVSLSTNHLEVGSHVKDLPADVYAQKRKLFLHPLMREPGVQAAGDGGGSTSTGLLELPEHAMPRWDALPVLDLLGLVTEESVVVDRGRKRGRELFGCEVGEEGRFDVRAWLCLADSGVRVMW</sequence>
<dbReference type="PANTHER" id="PTHR33604">
    <property type="entry name" value="OSJNBA0004B13.7 PROTEIN"/>
    <property type="match status" value="1"/>
</dbReference>
<dbReference type="InterPro" id="IPR029044">
    <property type="entry name" value="Nucleotide-diphossugar_trans"/>
</dbReference>
<accession>A0A4R0RLU5</accession>
<reference evidence="2 3" key="1">
    <citation type="submission" date="2018-11" db="EMBL/GenBank/DDBJ databases">
        <title>Genome assembly of Steccherinum ochraceum LE-BIN_3174, the white-rot fungus of the Steccherinaceae family (The Residual Polyporoid clade, Polyporales, Basidiomycota).</title>
        <authorList>
            <person name="Fedorova T.V."/>
            <person name="Glazunova O.A."/>
            <person name="Landesman E.O."/>
            <person name="Moiseenko K.V."/>
            <person name="Psurtseva N.V."/>
            <person name="Savinova O.S."/>
            <person name="Shakhova N.V."/>
            <person name="Tyazhelova T.V."/>
            <person name="Vasina D.V."/>
        </authorList>
    </citation>
    <scope>NUCLEOTIDE SEQUENCE [LARGE SCALE GENOMIC DNA]</scope>
    <source>
        <strain evidence="2 3">LE-BIN_3174</strain>
    </source>
</reference>
<proteinExistence type="predicted"/>
<dbReference type="EMBL" id="RWJN01000080">
    <property type="protein sequence ID" value="TCD67963.1"/>
    <property type="molecule type" value="Genomic_DNA"/>
</dbReference>
<keyword evidence="1" id="KW-0472">Membrane</keyword>
<dbReference type="STRING" id="92696.A0A4R0RLU5"/>
<dbReference type="PANTHER" id="PTHR33604:SF3">
    <property type="entry name" value="OSJNBA0004B13.7 PROTEIN"/>
    <property type="match status" value="1"/>
</dbReference>
<keyword evidence="1" id="KW-1133">Transmembrane helix</keyword>
<dbReference type="AlphaFoldDB" id="A0A4R0RLU5"/>
<organism evidence="2 3">
    <name type="scientific">Steccherinum ochraceum</name>
    <dbReference type="NCBI Taxonomy" id="92696"/>
    <lineage>
        <taxon>Eukaryota</taxon>
        <taxon>Fungi</taxon>
        <taxon>Dikarya</taxon>
        <taxon>Basidiomycota</taxon>
        <taxon>Agaricomycotina</taxon>
        <taxon>Agaricomycetes</taxon>
        <taxon>Polyporales</taxon>
        <taxon>Steccherinaceae</taxon>
        <taxon>Steccherinum</taxon>
    </lineage>
</organism>
<dbReference type="OrthoDB" id="2020070at2759"/>
<keyword evidence="1" id="KW-0812">Transmembrane</keyword>
<protein>
    <submittedName>
        <fullName evidence="2">Uncharacterized protein</fullName>
    </submittedName>
</protein>
<evidence type="ECO:0000313" key="2">
    <source>
        <dbReference type="EMBL" id="TCD67963.1"/>
    </source>
</evidence>
<gene>
    <name evidence="2" type="ORF">EIP91_011764</name>
</gene>
<evidence type="ECO:0000256" key="1">
    <source>
        <dbReference type="SAM" id="Phobius"/>
    </source>
</evidence>
<feature type="transmembrane region" description="Helical" evidence="1">
    <location>
        <begin position="12"/>
        <end position="30"/>
    </location>
</feature>
<dbReference type="Proteomes" id="UP000292702">
    <property type="component" value="Unassembled WGS sequence"/>
</dbReference>
<keyword evidence="3" id="KW-1185">Reference proteome</keyword>
<name>A0A4R0RLU5_9APHY</name>
<dbReference type="Gene3D" id="3.90.550.10">
    <property type="entry name" value="Spore Coat Polysaccharide Biosynthesis Protein SpsA, Chain A"/>
    <property type="match status" value="1"/>
</dbReference>
<evidence type="ECO:0000313" key="3">
    <source>
        <dbReference type="Proteomes" id="UP000292702"/>
    </source>
</evidence>
<comment type="caution">
    <text evidence="2">The sequence shown here is derived from an EMBL/GenBank/DDBJ whole genome shotgun (WGS) entry which is preliminary data.</text>
</comment>
<dbReference type="SUPFAM" id="SSF53448">
    <property type="entry name" value="Nucleotide-diphospho-sugar transferases"/>
    <property type="match status" value="1"/>
</dbReference>